<dbReference type="EMBL" id="RDQH01000337">
    <property type="protein sequence ID" value="RXH84269.1"/>
    <property type="molecule type" value="Genomic_DNA"/>
</dbReference>
<comment type="caution">
    <text evidence="6">The sequence shown here is derived from an EMBL/GenBank/DDBJ whole genome shotgun (WGS) entry which is preliminary data.</text>
</comment>
<dbReference type="InterPro" id="IPR003372">
    <property type="entry name" value="PSII_PsbL"/>
</dbReference>
<name>A0A498IM21_MALDO</name>
<evidence type="ECO:0000256" key="4">
    <source>
        <dbReference type="ARBA" id="ARBA00023136"/>
    </source>
</evidence>
<keyword evidence="4" id="KW-0472">Membrane</keyword>
<dbReference type="Pfam" id="PF02419">
    <property type="entry name" value="PsbL"/>
    <property type="match status" value="1"/>
</dbReference>
<evidence type="ECO:0000256" key="2">
    <source>
        <dbReference type="ARBA" id="ARBA00022692"/>
    </source>
</evidence>
<comment type="subcellular location">
    <subcellularLocation>
        <location evidence="1">Membrane</location>
        <topology evidence="1">Single-pass membrane protein</topology>
    </subcellularLocation>
</comment>
<accession>A0A498IM21</accession>
<proteinExistence type="predicted"/>
<keyword evidence="2" id="KW-0812">Transmembrane</keyword>
<evidence type="ECO:0000256" key="3">
    <source>
        <dbReference type="ARBA" id="ARBA00022989"/>
    </source>
</evidence>
<dbReference type="GO" id="GO:0005737">
    <property type="term" value="C:cytoplasm"/>
    <property type="evidence" value="ECO:0007669"/>
    <property type="project" value="UniProtKB-ARBA"/>
</dbReference>
<dbReference type="InterPro" id="IPR037266">
    <property type="entry name" value="PSII_PsbL_sf"/>
</dbReference>
<dbReference type="STRING" id="3750.A0A498IM21"/>
<dbReference type="AlphaFoldDB" id="A0A498IM21"/>
<protein>
    <submittedName>
        <fullName evidence="6">Uncharacterized protein</fullName>
    </submittedName>
</protein>
<dbReference type="GO" id="GO:0015979">
    <property type="term" value="P:photosynthesis"/>
    <property type="evidence" value="ECO:0007669"/>
    <property type="project" value="InterPro"/>
</dbReference>
<feature type="region of interest" description="Disordered" evidence="5">
    <location>
        <begin position="17"/>
        <end position="38"/>
    </location>
</feature>
<dbReference type="SUPFAM" id="SSF161017">
    <property type="entry name" value="Photosystem II reaction center protein L, PsbL"/>
    <property type="match status" value="1"/>
</dbReference>
<keyword evidence="3" id="KW-1133">Transmembrane helix</keyword>
<keyword evidence="7" id="KW-1185">Reference proteome</keyword>
<evidence type="ECO:0000256" key="5">
    <source>
        <dbReference type="SAM" id="MobiDB-lite"/>
    </source>
</evidence>
<dbReference type="Proteomes" id="UP000290289">
    <property type="component" value="Chromosome 11"/>
</dbReference>
<evidence type="ECO:0000313" key="6">
    <source>
        <dbReference type="EMBL" id="RXH84269.1"/>
    </source>
</evidence>
<dbReference type="GO" id="GO:0009539">
    <property type="term" value="C:photosystem II reaction center"/>
    <property type="evidence" value="ECO:0007669"/>
    <property type="project" value="InterPro"/>
</dbReference>
<evidence type="ECO:0000256" key="1">
    <source>
        <dbReference type="ARBA" id="ARBA00004167"/>
    </source>
</evidence>
<reference evidence="6 7" key="1">
    <citation type="submission" date="2018-10" db="EMBL/GenBank/DDBJ databases">
        <title>A high-quality apple genome assembly.</title>
        <authorList>
            <person name="Hu J."/>
        </authorList>
    </citation>
    <scope>NUCLEOTIDE SEQUENCE [LARGE SCALE GENOMIC DNA]</scope>
    <source>
        <strain evidence="7">cv. HFTH1</strain>
        <tissue evidence="6">Young leaf</tissue>
    </source>
</reference>
<organism evidence="6 7">
    <name type="scientific">Malus domestica</name>
    <name type="common">Apple</name>
    <name type="synonym">Pyrus malus</name>
    <dbReference type="NCBI Taxonomy" id="3750"/>
    <lineage>
        <taxon>Eukaryota</taxon>
        <taxon>Viridiplantae</taxon>
        <taxon>Streptophyta</taxon>
        <taxon>Embryophyta</taxon>
        <taxon>Tracheophyta</taxon>
        <taxon>Spermatophyta</taxon>
        <taxon>Magnoliopsida</taxon>
        <taxon>eudicotyledons</taxon>
        <taxon>Gunneridae</taxon>
        <taxon>Pentapetalae</taxon>
        <taxon>rosids</taxon>
        <taxon>fabids</taxon>
        <taxon>Rosales</taxon>
        <taxon>Rosaceae</taxon>
        <taxon>Amygdaloideae</taxon>
        <taxon>Maleae</taxon>
        <taxon>Malus</taxon>
    </lineage>
</organism>
<gene>
    <name evidence="6" type="ORF">DVH24_027168</name>
</gene>
<evidence type="ECO:0000313" key="7">
    <source>
        <dbReference type="Proteomes" id="UP000290289"/>
    </source>
</evidence>
<sequence>MVSCSRIAVPIVSFLSSSNDKPNSNHRATTQSNPNEQSVELNRTSLYWGTNGRYYWKDSSLDNRYYSRYSCDRFNRLGSSL</sequence>